<dbReference type="Proteomes" id="UP001383192">
    <property type="component" value="Unassembled WGS sequence"/>
</dbReference>
<dbReference type="AlphaFoldDB" id="A0AAW0AYS1"/>
<evidence type="ECO:0000313" key="3">
    <source>
        <dbReference type="EMBL" id="KAK7018650.1"/>
    </source>
</evidence>
<evidence type="ECO:0000256" key="1">
    <source>
        <dbReference type="SAM" id="MobiDB-lite"/>
    </source>
</evidence>
<feature type="compositionally biased region" description="Low complexity" evidence="1">
    <location>
        <begin position="267"/>
        <end position="281"/>
    </location>
</feature>
<evidence type="ECO:0000313" key="4">
    <source>
        <dbReference type="Proteomes" id="UP001383192"/>
    </source>
</evidence>
<feature type="region of interest" description="Disordered" evidence="1">
    <location>
        <begin position="253"/>
        <end position="281"/>
    </location>
</feature>
<proteinExistence type="predicted"/>
<comment type="caution">
    <text evidence="3">The sequence shown here is derived from an EMBL/GenBank/DDBJ whole genome shotgun (WGS) entry which is preliminary data.</text>
</comment>
<dbReference type="EMBL" id="JAYKXP010000226">
    <property type="protein sequence ID" value="KAK7018650.1"/>
    <property type="molecule type" value="Genomic_DNA"/>
</dbReference>
<dbReference type="Pfam" id="PF20231">
    <property type="entry name" value="DUF6589"/>
    <property type="match status" value="1"/>
</dbReference>
<protein>
    <recommendedName>
        <fullName evidence="2">DUF6589 domain-containing protein</fullName>
    </recommendedName>
</protein>
<sequence>MPERSNFQISNVTTSFGAKVGVPGVELAVGPDHSVEMSSGGRPIRVLGPSTKSPHIENLRVFRICHLCFPSSWKLVSILLPSPRNRIVTQDPRSISKYLPSLPNYSTTPKVPLKPVIFVSHTVHPKKFWDTPGYGTAPINGFIKPSSRSTVDVAQWIDPSTLGYSASKIHRTIPKDQGKYNYHQATDLVYFVADMKALDCWRLLMLNVAKAKNVNVPQDSDISDIVNAFVAAKKMPTDEEFLAYAQRAIQRAATGEESPKIPRAVKSHPTNTTSTSSTQGSRLIQALDAAEKGTPLFNGDDVLARSKDFLREAVWSCHEGDVGRTWEQIKRMMYSFAGSGHNKY</sequence>
<gene>
    <name evidence="3" type="ORF">VNI00_018336</name>
</gene>
<feature type="domain" description="DUF6589" evidence="2">
    <location>
        <begin position="158"/>
        <end position="344"/>
    </location>
</feature>
<name>A0AAW0AYS1_9AGAR</name>
<organism evidence="3 4">
    <name type="scientific">Paramarasmius palmivorus</name>
    <dbReference type="NCBI Taxonomy" id="297713"/>
    <lineage>
        <taxon>Eukaryota</taxon>
        <taxon>Fungi</taxon>
        <taxon>Dikarya</taxon>
        <taxon>Basidiomycota</taxon>
        <taxon>Agaricomycotina</taxon>
        <taxon>Agaricomycetes</taxon>
        <taxon>Agaricomycetidae</taxon>
        <taxon>Agaricales</taxon>
        <taxon>Marasmiineae</taxon>
        <taxon>Marasmiaceae</taxon>
        <taxon>Paramarasmius</taxon>
    </lineage>
</organism>
<reference evidence="3 4" key="1">
    <citation type="submission" date="2024-01" db="EMBL/GenBank/DDBJ databases">
        <title>A draft genome for a cacao thread blight-causing isolate of Paramarasmius palmivorus.</title>
        <authorList>
            <person name="Baruah I.K."/>
            <person name="Bukari Y."/>
            <person name="Amoako-Attah I."/>
            <person name="Meinhardt L.W."/>
            <person name="Bailey B.A."/>
            <person name="Cohen S.P."/>
        </authorList>
    </citation>
    <scope>NUCLEOTIDE SEQUENCE [LARGE SCALE GENOMIC DNA]</scope>
    <source>
        <strain evidence="3 4">GH-12</strain>
    </source>
</reference>
<keyword evidence="4" id="KW-1185">Reference proteome</keyword>
<evidence type="ECO:0000259" key="2">
    <source>
        <dbReference type="Pfam" id="PF20231"/>
    </source>
</evidence>
<dbReference type="InterPro" id="IPR046496">
    <property type="entry name" value="DUF6589"/>
</dbReference>
<accession>A0AAW0AYS1</accession>